<keyword evidence="8 13" id="KW-0560">Oxidoreductase</keyword>
<comment type="caution">
    <text evidence="14">The sequence shown here is derived from an EMBL/GenBank/DDBJ whole genome shotgun (WGS) entry which is preliminary data.</text>
</comment>
<keyword evidence="4 12" id="KW-0349">Heme</keyword>
<keyword evidence="9 12" id="KW-0408">Iron</keyword>
<proteinExistence type="inferred from homology"/>
<evidence type="ECO:0000256" key="11">
    <source>
        <dbReference type="ARBA" id="ARBA00023136"/>
    </source>
</evidence>
<gene>
    <name evidence="14" type="ORF">B296_00042380</name>
</gene>
<name>A0A426Z4M1_ENSVE</name>
<evidence type="ECO:0000256" key="5">
    <source>
        <dbReference type="ARBA" id="ARBA00022692"/>
    </source>
</evidence>
<comment type="similarity">
    <text evidence="3 13">Belongs to the cytochrome P450 family.</text>
</comment>
<dbReference type="GO" id="GO:0016020">
    <property type="term" value="C:membrane"/>
    <property type="evidence" value="ECO:0007669"/>
    <property type="project" value="UniProtKB-SubCell"/>
</dbReference>
<keyword evidence="11" id="KW-0472">Membrane</keyword>
<evidence type="ECO:0000313" key="15">
    <source>
        <dbReference type="Proteomes" id="UP000287651"/>
    </source>
</evidence>
<evidence type="ECO:0000256" key="9">
    <source>
        <dbReference type="ARBA" id="ARBA00023004"/>
    </source>
</evidence>
<evidence type="ECO:0000256" key="7">
    <source>
        <dbReference type="ARBA" id="ARBA00022989"/>
    </source>
</evidence>
<feature type="non-terminal residue" evidence="14">
    <location>
        <position position="1"/>
    </location>
</feature>
<keyword evidence="10 13" id="KW-0503">Monooxygenase</keyword>
<evidence type="ECO:0000256" key="6">
    <source>
        <dbReference type="ARBA" id="ARBA00022723"/>
    </source>
</evidence>
<evidence type="ECO:0000256" key="13">
    <source>
        <dbReference type="RuleBase" id="RU000461"/>
    </source>
</evidence>
<comment type="cofactor">
    <cofactor evidence="1 12">
        <name>heme</name>
        <dbReference type="ChEBI" id="CHEBI:30413"/>
    </cofactor>
</comment>
<keyword evidence="7" id="KW-1133">Transmembrane helix</keyword>
<accession>A0A426Z4M1</accession>
<protein>
    <recommendedName>
        <fullName evidence="16">Cytochrome P450</fullName>
    </recommendedName>
</protein>
<organism evidence="14 15">
    <name type="scientific">Ensete ventricosum</name>
    <name type="common">Abyssinian banana</name>
    <name type="synonym">Musa ensete</name>
    <dbReference type="NCBI Taxonomy" id="4639"/>
    <lineage>
        <taxon>Eukaryota</taxon>
        <taxon>Viridiplantae</taxon>
        <taxon>Streptophyta</taxon>
        <taxon>Embryophyta</taxon>
        <taxon>Tracheophyta</taxon>
        <taxon>Spermatophyta</taxon>
        <taxon>Magnoliopsida</taxon>
        <taxon>Liliopsida</taxon>
        <taxon>Zingiberales</taxon>
        <taxon>Musaceae</taxon>
        <taxon>Ensete</taxon>
    </lineage>
</organism>
<dbReference type="InterPro" id="IPR001128">
    <property type="entry name" value="Cyt_P450"/>
</dbReference>
<dbReference type="GO" id="GO:0005506">
    <property type="term" value="F:iron ion binding"/>
    <property type="evidence" value="ECO:0007669"/>
    <property type="project" value="InterPro"/>
</dbReference>
<evidence type="ECO:0000256" key="12">
    <source>
        <dbReference type="PIRSR" id="PIRSR602401-1"/>
    </source>
</evidence>
<evidence type="ECO:0000313" key="14">
    <source>
        <dbReference type="EMBL" id="RRT58924.1"/>
    </source>
</evidence>
<dbReference type="InterPro" id="IPR036396">
    <property type="entry name" value="Cyt_P450_sf"/>
</dbReference>
<reference evidence="14 15" key="1">
    <citation type="journal article" date="2014" name="Agronomy (Basel)">
        <title>A Draft Genome Sequence for Ensete ventricosum, the Drought-Tolerant Tree Against Hunger.</title>
        <authorList>
            <person name="Harrison J."/>
            <person name="Moore K.A."/>
            <person name="Paszkiewicz K."/>
            <person name="Jones T."/>
            <person name="Grant M."/>
            <person name="Ambacheew D."/>
            <person name="Muzemil S."/>
            <person name="Studholme D.J."/>
        </authorList>
    </citation>
    <scope>NUCLEOTIDE SEQUENCE [LARGE SCALE GENOMIC DNA]</scope>
</reference>
<dbReference type="GO" id="GO:0016705">
    <property type="term" value="F:oxidoreductase activity, acting on paired donors, with incorporation or reduction of molecular oxygen"/>
    <property type="evidence" value="ECO:0007669"/>
    <property type="project" value="InterPro"/>
</dbReference>
<dbReference type="GO" id="GO:0004497">
    <property type="term" value="F:monooxygenase activity"/>
    <property type="evidence" value="ECO:0007669"/>
    <property type="project" value="UniProtKB-KW"/>
</dbReference>
<dbReference type="PROSITE" id="PS00086">
    <property type="entry name" value="CYTOCHROME_P450"/>
    <property type="match status" value="1"/>
</dbReference>
<evidence type="ECO:0000256" key="3">
    <source>
        <dbReference type="ARBA" id="ARBA00010617"/>
    </source>
</evidence>
<feature type="binding site" description="axial binding residue" evidence="12">
    <location>
        <position position="40"/>
    </location>
    <ligand>
        <name>heme</name>
        <dbReference type="ChEBI" id="CHEBI:30413"/>
    </ligand>
    <ligandPart>
        <name>Fe</name>
        <dbReference type="ChEBI" id="CHEBI:18248"/>
    </ligandPart>
</feature>
<evidence type="ECO:0000256" key="1">
    <source>
        <dbReference type="ARBA" id="ARBA00001971"/>
    </source>
</evidence>
<evidence type="ECO:0000256" key="4">
    <source>
        <dbReference type="ARBA" id="ARBA00022617"/>
    </source>
</evidence>
<dbReference type="PRINTS" id="PR00463">
    <property type="entry name" value="EP450I"/>
</dbReference>
<dbReference type="Proteomes" id="UP000287651">
    <property type="component" value="Unassembled WGS sequence"/>
</dbReference>
<dbReference type="InterPro" id="IPR052306">
    <property type="entry name" value="CYP450_71D"/>
</dbReference>
<dbReference type="InterPro" id="IPR002401">
    <property type="entry name" value="Cyt_P450_E_grp-I"/>
</dbReference>
<evidence type="ECO:0000256" key="10">
    <source>
        <dbReference type="ARBA" id="ARBA00023033"/>
    </source>
</evidence>
<dbReference type="InterPro" id="IPR017972">
    <property type="entry name" value="Cyt_P450_CS"/>
</dbReference>
<comment type="subcellular location">
    <subcellularLocation>
        <location evidence="2">Membrane</location>
        <topology evidence="2">Single-pass membrane protein</topology>
    </subcellularLocation>
</comment>
<dbReference type="Gene3D" id="1.10.630.10">
    <property type="entry name" value="Cytochrome P450"/>
    <property type="match status" value="1"/>
</dbReference>
<dbReference type="EMBL" id="AMZH03008452">
    <property type="protein sequence ID" value="RRT58924.1"/>
    <property type="molecule type" value="Genomic_DNA"/>
</dbReference>
<keyword evidence="5" id="KW-0812">Transmembrane</keyword>
<dbReference type="Pfam" id="PF00067">
    <property type="entry name" value="p450"/>
    <property type="match status" value="1"/>
</dbReference>
<evidence type="ECO:0000256" key="2">
    <source>
        <dbReference type="ARBA" id="ARBA00004167"/>
    </source>
</evidence>
<dbReference type="GO" id="GO:0020037">
    <property type="term" value="F:heme binding"/>
    <property type="evidence" value="ECO:0007669"/>
    <property type="project" value="InterPro"/>
</dbReference>
<evidence type="ECO:0008006" key="16">
    <source>
        <dbReference type="Google" id="ProtNLM"/>
    </source>
</evidence>
<evidence type="ECO:0000256" key="8">
    <source>
        <dbReference type="ARBA" id="ARBA00023002"/>
    </source>
</evidence>
<keyword evidence="6 12" id="KW-0479">Metal-binding</keyword>
<sequence length="101" mass="11524">DPKYWEAPEEFQPERFVDNPVDYRGNDFLFIPFGAGRRMCPGINFAMATIEIALANLLYRFNWELPDGLNPVDLDMSEAPGLTTPKKIRLRLTAVPKDPLV</sequence>
<dbReference type="PANTHER" id="PTHR47953:SF19">
    <property type="entry name" value="OS06G0641600 PROTEIN"/>
    <property type="match status" value="1"/>
</dbReference>
<dbReference type="SUPFAM" id="SSF48264">
    <property type="entry name" value="Cytochrome P450"/>
    <property type="match status" value="1"/>
</dbReference>
<dbReference type="PANTHER" id="PTHR47953">
    <property type="entry name" value="OS08G0105600 PROTEIN"/>
    <property type="match status" value="1"/>
</dbReference>
<dbReference type="AlphaFoldDB" id="A0A426Z4M1"/>